<dbReference type="SUPFAM" id="SSF54236">
    <property type="entry name" value="Ubiquitin-like"/>
    <property type="match status" value="1"/>
</dbReference>
<dbReference type="InterPro" id="IPR006636">
    <property type="entry name" value="STI1_HS-bd"/>
</dbReference>
<organism evidence="5 6">
    <name type="scientific">Orchesella cincta</name>
    <name type="common">Springtail</name>
    <name type="synonym">Podura cincta</name>
    <dbReference type="NCBI Taxonomy" id="48709"/>
    <lineage>
        <taxon>Eukaryota</taxon>
        <taxon>Metazoa</taxon>
        <taxon>Ecdysozoa</taxon>
        <taxon>Arthropoda</taxon>
        <taxon>Hexapoda</taxon>
        <taxon>Collembola</taxon>
        <taxon>Entomobryomorpha</taxon>
        <taxon>Entomobryoidea</taxon>
        <taxon>Orchesellidae</taxon>
        <taxon>Orchesellinae</taxon>
        <taxon>Orchesella</taxon>
    </lineage>
</organism>
<proteinExistence type="predicted"/>
<dbReference type="InterPro" id="IPR009060">
    <property type="entry name" value="UBA-like_sf"/>
</dbReference>
<dbReference type="GO" id="GO:0006511">
    <property type="term" value="P:ubiquitin-dependent protein catabolic process"/>
    <property type="evidence" value="ECO:0007669"/>
    <property type="project" value="TreeGrafter"/>
</dbReference>
<feature type="region of interest" description="Disordered" evidence="2">
    <location>
        <begin position="93"/>
        <end position="135"/>
    </location>
</feature>
<name>A0A1D2N2H0_ORCCI</name>
<dbReference type="PANTHER" id="PTHR10677:SF3">
    <property type="entry name" value="FI07626P-RELATED"/>
    <property type="match status" value="1"/>
</dbReference>
<dbReference type="InterPro" id="IPR015940">
    <property type="entry name" value="UBA"/>
</dbReference>
<dbReference type="Proteomes" id="UP000094527">
    <property type="component" value="Unassembled WGS sequence"/>
</dbReference>
<feature type="domain" description="Ubiquitin-like" evidence="4">
    <location>
        <begin position="20"/>
        <end position="90"/>
    </location>
</feature>
<dbReference type="Pfam" id="PF00240">
    <property type="entry name" value="ubiquitin"/>
    <property type="match status" value="1"/>
</dbReference>
<dbReference type="SMART" id="SM00213">
    <property type="entry name" value="UBQ"/>
    <property type="match status" value="1"/>
</dbReference>
<dbReference type="Pfam" id="PF23195">
    <property type="entry name" value="UBQLN1"/>
    <property type="match status" value="1"/>
</dbReference>
<dbReference type="GO" id="GO:0031593">
    <property type="term" value="F:polyubiquitin modification-dependent protein binding"/>
    <property type="evidence" value="ECO:0007669"/>
    <property type="project" value="TreeGrafter"/>
</dbReference>
<dbReference type="STRING" id="48709.A0A1D2N2H0"/>
<feature type="compositionally biased region" description="Polar residues" evidence="2">
    <location>
        <begin position="290"/>
        <end position="302"/>
    </location>
</feature>
<evidence type="ECO:0000256" key="1">
    <source>
        <dbReference type="ARBA" id="ARBA00074668"/>
    </source>
</evidence>
<evidence type="ECO:0000259" key="3">
    <source>
        <dbReference type="PROSITE" id="PS50030"/>
    </source>
</evidence>
<dbReference type="InterPro" id="IPR029071">
    <property type="entry name" value="Ubiquitin-like_domsf"/>
</dbReference>
<evidence type="ECO:0000256" key="2">
    <source>
        <dbReference type="SAM" id="MobiDB-lite"/>
    </source>
</evidence>
<dbReference type="Gene3D" id="1.10.8.10">
    <property type="entry name" value="DNA helicase RuvA subunit, C-terminal domain"/>
    <property type="match status" value="1"/>
</dbReference>
<dbReference type="OrthoDB" id="9450922at2759"/>
<evidence type="ECO:0000313" key="5">
    <source>
        <dbReference type="EMBL" id="ODM99105.1"/>
    </source>
</evidence>
<dbReference type="EMBL" id="LJIJ01000299">
    <property type="protein sequence ID" value="ODM99105.1"/>
    <property type="molecule type" value="Genomic_DNA"/>
</dbReference>
<dbReference type="PROSITE" id="PS50053">
    <property type="entry name" value="UBIQUITIN_2"/>
    <property type="match status" value="1"/>
</dbReference>
<feature type="compositionally biased region" description="Gly residues" evidence="2">
    <location>
        <begin position="327"/>
        <end position="351"/>
    </location>
</feature>
<feature type="compositionally biased region" description="Polar residues" evidence="2">
    <location>
        <begin position="494"/>
        <end position="516"/>
    </location>
</feature>
<dbReference type="FunFam" id="1.10.8.10:FF:000077">
    <property type="entry name" value="Ubiquilin like"/>
    <property type="match status" value="1"/>
</dbReference>
<feature type="region of interest" description="Disordered" evidence="2">
    <location>
        <begin position="472"/>
        <end position="533"/>
    </location>
</feature>
<feature type="compositionally biased region" description="Low complexity" evidence="2">
    <location>
        <begin position="99"/>
        <end position="129"/>
    </location>
</feature>
<dbReference type="PANTHER" id="PTHR10677">
    <property type="entry name" value="UBIQUILIN"/>
    <property type="match status" value="1"/>
</dbReference>
<gene>
    <name evidence="5" type="ORF">Ocin01_07580</name>
</gene>
<protein>
    <recommendedName>
        <fullName evidence="1">Ubiquilin-like protein</fullName>
    </recommendedName>
</protein>
<dbReference type="SMART" id="SM00165">
    <property type="entry name" value="UBA"/>
    <property type="match status" value="1"/>
</dbReference>
<feature type="domain" description="UBA" evidence="3">
    <location>
        <begin position="576"/>
        <end position="620"/>
    </location>
</feature>
<dbReference type="Gene3D" id="3.10.20.90">
    <property type="entry name" value="Phosphatidylinositol 3-kinase Catalytic Subunit, Chain A, domain 1"/>
    <property type="match status" value="1"/>
</dbReference>
<dbReference type="OMA" id="EVRFQTQ"/>
<dbReference type="InterPro" id="IPR015496">
    <property type="entry name" value="Ubiquilin"/>
</dbReference>
<dbReference type="PROSITE" id="PS50030">
    <property type="entry name" value="UBA"/>
    <property type="match status" value="1"/>
</dbReference>
<dbReference type="Gene3D" id="1.10.260.100">
    <property type="match status" value="1"/>
</dbReference>
<dbReference type="FunFam" id="3.10.20.90:FF:000095">
    <property type="entry name" value="Ubiquilin 4"/>
    <property type="match status" value="1"/>
</dbReference>
<dbReference type="AlphaFoldDB" id="A0A1D2N2H0"/>
<feature type="compositionally biased region" description="Low complexity" evidence="2">
    <location>
        <begin position="473"/>
        <end position="493"/>
    </location>
</feature>
<reference evidence="5 6" key="1">
    <citation type="journal article" date="2016" name="Genome Biol. Evol.">
        <title>Gene Family Evolution Reflects Adaptation to Soil Environmental Stressors in the Genome of the Collembolan Orchesella cincta.</title>
        <authorList>
            <person name="Faddeeva-Vakhrusheva A."/>
            <person name="Derks M.F."/>
            <person name="Anvar S.Y."/>
            <person name="Agamennone V."/>
            <person name="Suring W."/>
            <person name="Smit S."/>
            <person name="van Straalen N.M."/>
            <person name="Roelofs D."/>
        </authorList>
    </citation>
    <scope>NUCLEOTIDE SEQUENCE [LARGE SCALE GENOMIC DNA]</scope>
    <source>
        <tissue evidence="5">Mixed pool</tissue>
    </source>
</reference>
<dbReference type="Pfam" id="PF00627">
    <property type="entry name" value="UBA"/>
    <property type="match status" value="1"/>
</dbReference>
<dbReference type="FunFam" id="1.10.260.100:FF:000001">
    <property type="entry name" value="Ubiquilin 1"/>
    <property type="match status" value="1"/>
</dbReference>
<comment type="caution">
    <text evidence="5">The sequence shown here is derived from an EMBL/GenBank/DDBJ whole genome shotgun (WGS) entry which is preliminary data.</text>
</comment>
<dbReference type="CDD" id="cd14399">
    <property type="entry name" value="UBA_PLICs"/>
    <property type="match status" value="1"/>
</dbReference>
<dbReference type="GO" id="GO:0005829">
    <property type="term" value="C:cytosol"/>
    <property type="evidence" value="ECO:0007669"/>
    <property type="project" value="TreeGrafter"/>
</dbReference>
<sequence length="627" mass="66040">MAEQNDNSAGADSTSMKELMNITVKTPKEQHVIEISTTASVSEFRTKVAAKFNQAEEQLCLIFAGKIMKDAETLLHHKLADGYVVHLVIKSSARGPQDPSSSTSSATPNATAPSANTTNNASSNQSTPTAPNPGNLFGAFGLPSLGALSGGGLGGNMQNLHDRVQQELMTNPDMLRQVLDSPIVQSMMNSPEIIRTMLSANPQIQQLMERNPELTHVLNNPEILRQSMELARNPAAFQELMRTQDRALSNLESIPGGYNALQRMYRDIQEPMLNAVQERLAGNPFAGLVDSTTERNPQQGVENRNPLPNPWAPQSPNSPASATGNAPGSGSGGGGNAATTPTGGGGTAGTGGGSNNLLQFMMQNNSGMQNLLSTPYTQNLLDSLIGNPDLAQQLMGANPLFAGNPQMQEHLREMTPRLLNQLRDPEFQQVLSNPAALQAIMQIQQGIEQLRVAAPNFARNLGFGAPLVPPTAPSATTPASAATPAATATTPASDTQRSENNATPATGVASPNVTSSTGNAATPTAPNPFANLGNLNRDTLNQFMSTMISSLAQQSDVAGGAGLAGLLNNSQGPQVPPEERYSTQLEQLSGMGFVNREANLQALIATFGDINAAVERLLGSNQNFPQS</sequence>
<dbReference type="InterPro" id="IPR000626">
    <property type="entry name" value="Ubiquitin-like_dom"/>
</dbReference>
<accession>A0A1D2N2H0</accession>
<evidence type="ECO:0000259" key="4">
    <source>
        <dbReference type="PROSITE" id="PS50053"/>
    </source>
</evidence>
<feature type="compositionally biased region" description="Low complexity" evidence="2">
    <location>
        <begin position="517"/>
        <end position="531"/>
    </location>
</feature>
<keyword evidence="6" id="KW-1185">Reference proteome</keyword>
<evidence type="ECO:0000313" key="6">
    <source>
        <dbReference type="Proteomes" id="UP000094527"/>
    </source>
</evidence>
<dbReference type="SMART" id="SM00727">
    <property type="entry name" value="STI1"/>
    <property type="match status" value="4"/>
</dbReference>
<dbReference type="SUPFAM" id="SSF46934">
    <property type="entry name" value="UBA-like"/>
    <property type="match status" value="1"/>
</dbReference>
<feature type="region of interest" description="Disordered" evidence="2">
    <location>
        <begin position="287"/>
        <end position="351"/>
    </location>
</feature>